<dbReference type="Proteomes" id="UP001279734">
    <property type="component" value="Unassembled WGS sequence"/>
</dbReference>
<dbReference type="AlphaFoldDB" id="A0AAD3XHQ5"/>
<evidence type="ECO:0000313" key="1">
    <source>
        <dbReference type="EMBL" id="GMH04726.1"/>
    </source>
</evidence>
<protein>
    <submittedName>
        <fullName evidence="1">Uncharacterized protein</fullName>
    </submittedName>
</protein>
<evidence type="ECO:0000313" key="2">
    <source>
        <dbReference type="Proteomes" id="UP001279734"/>
    </source>
</evidence>
<organism evidence="1 2">
    <name type="scientific">Nepenthes gracilis</name>
    <name type="common">Slender pitcher plant</name>
    <dbReference type="NCBI Taxonomy" id="150966"/>
    <lineage>
        <taxon>Eukaryota</taxon>
        <taxon>Viridiplantae</taxon>
        <taxon>Streptophyta</taxon>
        <taxon>Embryophyta</taxon>
        <taxon>Tracheophyta</taxon>
        <taxon>Spermatophyta</taxon>
        <taxon>Magnoliopsida</taxon>
        <taxon>eudicotyledons</taxon>
        <taxon>Gunneridae</taxon>
        <taxon>Pentapetalae</taxon>
        <taxon>Caryophyllales</taxon>
        <taxon>Nepenthaceae</taxon>
        <taxon>Nepenthes</taxon>
    </lineage>
</organism>
<sequence length="117" mass="13211">MPLMIHFSDDGEVGDAEGLCPSSVALDAGLFWCCSWCDCLGWLDLAVYLNWLLGVTPNPEAELVACYYLELVAEFKCCLLGFTLLICNEWQSYSDVDEQQLLLVLWRCCCIDFVQHS</sequence>
<name>A0AAD3XHQ5_NEPGR</name>
<proteinExistence type="predicted"/>
<reference evidence="1" key="1">
    <citation type="submission" date="2023-05" db="EMBL/GenBank/DDBJ databases">
        <title>Nepenthes gracilis genome sequencing.</title>
        <authorList>
            <person name="Fukushima K."/>
        </authorList>
    </citation>
    <scope>NUCLEOTIDE SEQUENCE</scope>
    <source>
        <strain evidence="1">SING2019-196</strain>
    </source>
</reference>
<accession>A0AAD3XHQ5</accession>
<keyword evidence="2" id="KW-1185">Reference proteome</keyword>
<gene>
    <name evidence="1" type="ORF">Nepgr_006566</name>
</gene>
<comment type="caution">
    <text evidence="1">The sequence shown here is derived from an EMBL/GenBank/DDBJ whole genome shotgun (WGS) entry which is preliminary data.</text>
</comment>
<dbReference type="EMBL" id="BSYO01000005">
    <property type="protein sequence ID" value="GMH04726.1"/>
    <property type="molecule type" value="Genomic_DNA"/>
</dbReference>